<dbReference type="PANTHER" id="PTHR24333:SF5">
    <property type="entry name" value="VENT HOMEOBOX"/>
    <property type="match status" value="1"/>
</dbReference>
<evidence type="ECO:0000313" key="5">
    <source>
        <dbReference type="EMBL" id="CAG5075620.1"/>
    </source>
</evidence>
<dbReference type="Gene3D" id="1.10.10.60">
    <property type="entry name" value="Homeodomain-like"/>
    <property type="match status" value="1"/>
</dbReference>
<dbReference type="PROSITE" id="PS50071">
    <property type="entry name" value="HOMEOBOX_2"/>
    <property type="match status" value="1"/>
</dbReference>
<evidence type="ECO:0000256" key="2">
    <source>
        <dbReference type="PROSITE-ProRule" id="PRU00108"/>
    </source>
</evidence>
<organism evidence="5 6">
    <name type="scientific">Cotesia congregata</name>
    <name type="common">Parasitoid wasp</name>
    <name type="synonym">Apanteles congregatus</name>
    <dbReference type="NCBI Taxonomy" id="51543"/>
    <lineage>
        <taxon>Eukaryota</taxon>
        <taxon>Metazoa</taxon>
        <taxon>Ecdysozoa</taxon>
        <taxon>Arthropoda</taxon>
        <taxon>Hexapoda</taxon>
        <taxon>Insecta</taxon>
        <taxon>Pterygota</taxon>
        <taxon>Neoptera</taxon>
        <taxon>Endopterygota</taxon>
        <taxon>Hymenoptera</taxon>
        <taxon>Apocrita</taxon>
        <taxon>Ichneumonoidea</taxon>
        <taxon>Braconidae</taxon>
        <taxon>Microgastrinae</taxon>
        <taxon>Cotesia</taxon>
    </lineage>
</organism>
<dbReference type="InterPro" id="IPR009057">
    <property type="entry name" value="Homeodomain-like_sf"/>
</dbReference>
<dbReference type="InterPro" id="IPR050848">
    <property type="entry name" value="Homeobox_TF"/>
</dbReference>
<gene>
    <name evidence="5" type="ORF">HICCMSTLAB_LOCUS1774</name>
</gene>
<reference evidence="5" key="1">
    <citation type="submission" date="2021-04" db="EMBL/GenBank/DDBJ databases">
        <authorList>
            <person name="Chebbi M.A.C M."/>
        </authorList>
    </citation>
    <scope>NUCLEOTIDE SEQUENCE</scope>
</reference>
<evidence type="ECO:0000256" key="1">
    <source>
        <dbReference type="ARBA" id="ARBA00004123"/>
    </source>
</evidence>
<dbReference type="OrthoDB" id="6159439at2759"/>
<feature type="DNA-binding region" description="Homeobox" evidence="2">
    <location>
        <begin position="41"/>
        <end position="86"/>
    </location>
</feature>
<keyword evidence="6" id="KW-1185">Reference proteome</keyword>
<dbReference type="InterPro" id="IPR001356">
    <property type="entry name" value="HD"/>
</dbReference>
<comment type="caution">
    <text evidence="5">The sequence shown here is derived from an EMBL/GenBank/DDBJ whole genome shotgun (WGS) entry which is preliminary data.</text>
</comment>
<dbReference type="Pfam" id="PF00046">
    <property type="entry name" value="Homeodomain"/>
    <property type="match status" value="1"/>
</dbReference>
<keyword evidence="2 3" id="KW-0539">Nucleus</keyword>
<dbReference type="GO" id="GO:0003677">
    <property type="term" value="F:DNA binding"/>
    <property type="evidence" value="ECO:0007669"/>
    <property type="project" value="UniProtKB-UniRule"/>
</dbReference>
<keyword evidence="2 3" id="KW-0371">Homeobox</keyword>
<comment type="subcellular location">
    <subcellularLocation>
        <location evidence="1 2 3">Nucleus</location>
    </subcellularLocation>
</comment>
<dbReference type="SUPFAM" id="SSF46689">
    <property type="entry name" value="Homeodomain-like"/>
    <property type="match status" value="1"/>
</dbReference>
<dbReference type="AlphaFoldDB" id="A0A8J2E764"/>
<evidence type="ECO:0000259" key="4">
    <source>
        <dbReference type="PROSITE" id="PS50071"/>
    </source>
</evidence>
<evidence type="ECO:0000256" key="3">
    <source>
        <dbReference type="RuleBase" id="RU000682"/>
    </source>
</evidence>
<dbReference type="PANTHER" id="PTHR24333">
    <property type="entry name" value="HOMEO BOX HB9 LIKE A-RELATED"/>
    <property type="match status" value="1"/>
</dbReference>
<dbReference type="GO" id="GO:0005634">
    <property type="term" value="C:nucleus"/>
    <property type="evidence" value="ECO:0007669"/>
    <property type="project" value="UniProtKB-SubCell"/>
</dbReference>
<name>A0A8J2E764_COTCN</name>
<evidence type="ECO:0000313" key="6">
    <source>
        <dbReference type="Proteomes" id="UP000786811"/>
    </source>
</evidence>
<dbReference type="EMBL" id="CAJNRD030001116">
    <property type="protein sequence ID" value="CAG5075620.1"/>
    <property type="molecule type" value="Genomic_DNA"/>
</dbReference>
<proteinExistence type="predicted"/>
<feature type="domain" description="Homeobox" evidence="4">
    <location>
        <begin position="39"/>
        <end position="85"/>
    </location>
</feature>
<accession>A0A8J2E764</accession>
<dbReference type="Proteomes" id="UP000786811">
    <property type="component" value="Unassembled WGS sequence"/>
</dbReference>
<sequence length="143" mass="17391">MELRLSLSDENFKRKKLNYSNMPPIWRPEDSPLFSTRSNSKRQERTVFTNDQLLRLEKEYISQGKYLCRLKRVQVARDLGLNDRQKISKIMNVIRLIYGFRIKYYFVLVYLIESTHLFHSNKDLLTINKSRFNYWKEKTNFLT</sequence>
<protein>
    <recommendedName>
        <fullName evidence="4">Homeobox domain-containing protein</fullName>
    </recommendedName>
</protein>
<keyword evidence="2 3" id="KW-0238">DNA-binding</keyword>